<dbReference type="PANTHER" id="PTHR47992">
    <property type="entry name" value="PROTEIN PHOSPHATASE"/>
    <property type="match status" value="1"/>
</dbReference>
<feature type="domain" description="PPM-type phosphatase" evidence="1">
    <location>
        <begin position="183"/>
        <end position="425"/>
    </location>
</feature>
<accession>A0A7J6LDB6</accession>
<dbReference type="AlphaFoldDB" id="A0A7J6LDB6"/>
<proteinExistence type="predicted"/>
<dbReference type="Pfam" id="PF00481">
    <property type="entry name" value="PP2C"/>
    <property type="match status" value="2"/>
</dbReference>
<dbReference type="SMART" id="SM00332">
    <property type="entry name" value="PP2Cc"/>
    <property type="match status" value="1"/>
</dbReference>
<comment type="caution">
    <text evidence="2">The sequence shown here is derived from an EMBL/GenBank/DDBJ whole genome shotgun (WGS) entry which is preliminary data.</text>
</comment>
<protein>
    <recommendedName>
        <fullName evidence="1">PPM-type phosphatase domain-containing protein</fullName>
    </recommendedName>
</protein>
<evidence type="ECO:0000313" key="2">
    <source>
        <dbReference type="EMBL" id="KAF4657212.1"/>
    </source>
</evidence>
<keyword evidence="3" id="KW-1185">Reference proteome</keyword>
<dbReference type="GO" id="GO:0004722">
    <property type="term" value="F:protein serine/threonine phosphatase activity"/>
    <property type="evidence" value="ECO:0007669"/>
    <property type="project" value="InterPro"/>
</dbReference>
<evidence type="ECO:0000313" key="3">
    <source>
        <dbReference type="Proteomes" id="UP000591131"/>
    </source>
</evidence>
<dbReference type="OrthoDB" id="10264738at2759"/>
<name>A0A7J6LDB6_PERCH</name>
<dbReference type="SUPFAM" id="SSF81606">
    <property type="entry name" value="PP2C-like"/>
    <property type="match status" value="1"/>
</dbReference>
<gene>
    <name evidence="2" type="ORF">FOL47_008543</name>
</gene>
<dbReference type="InterPro" id="IPR015655">
    <property type="entry name" value="PP2C"/>
</dbReference>
<organism evidence="2 3">
    <name type="scientific">Perkinsus chesapeaki</name>
    <name type="common">Clam parasite</name>
    <name type="synonym">Perkinsus andrewsi</name>
    <dbReference type="NCBI Taxonomy" id="330153"/>
    <lineage>
        <taxon>Eukaryota</taxon>
        <taxon>Sar</taxon>
        <taxon>Alveolata</taxon>
        <taxon>Perkinsozoa</taxon>
        <taxon>Perkinsea</taxon>
        <taxon>Perkinsida</taxon>
        <taxon>Perkinsidae</taxon>
        <taxon>Perkinsus</taxon>
    </lineage>
</organism>
<dbReference type="EMBL" id="JAAPAO010000554">
    <property type="protein sequence ID" value="KAF4657212.1"/>
    <property type="molecule type" value="Genomic_DNA"/>
</dbReference>
<dbReference type="Proteomes" id="UP000591131">
    <property type="component" value="Unassembled WGS sequence"/>
</dbReference>
<dbReference type="InterPro" id="IPR001932">
    <property type="entry name" value="PPM-type_phosphatase-like_dom"/>
</dbReference>
<dbReference type="CDD" id="cd00143">
    <property type="entry name" value="PP2Cc"/>
    <property type="match status" value="1"/>
</dbReference>
<evidence type="ECO:0000259" key="1">
    <source>
        <dbReference type="PROSITE" id="PS51746"/>
    </source>
</evidence>
<dbReference type="InterPro" id="IPR036457">
    <property type="entry name" value="PPM-type-like_dom_sf"/>
</dbReference>
<dbReference type="PROSITE" id="PS51746">
    <property type="entry name" value="PPM_2"/>
    <property type="match status" value="1"/>
</dbReference>
<reference evidence="2 3" key="1">
    <citation type="submission" date="2020-04" db="EMBL/GenBank/DDBJ databases">
        <title>Perkinsus chesapeaki whole genome sequence.</title>
        <authorList>
            <person name="Bogema D.R."/>
        </authorList>
    </citation>
    <scope>NUCLEOTIDE SEQUENCE [LARGE SCALE GENOMIC DNA]</scope>
    <source>
        <strain evidence="2">ATCC PRA-425</strain>
    </source>
</reference>
<dbReference type="Gene3D" id="3.60.40.10">
    <property type="entry name" value="PPM-type phosphatase domain"/>
    <property type="match status" value="2"/>
</dbReference>
<sequence>MVLLFAAPIIPVPGMPITEGAPSVKPIEAPADAPQRLICYLCRRRFTALDQLLKHEELSDLHRANLEKLDQDVATHRSELRRTIVQLRAALHRNESSEHTAAGSGRRAIQAKEELQSTILAAETALGMLQENYEERCGALTTTHIDQGAMIHGEAEQLKLIGKVDREKNSALIRLGTSGVKLWIGAESWKGNKKTNEDRFAVDLSLKTSGTDPPLHGVAVFDGHSGAACVDYVVSHIGEKISDCLASQGAANSFDDRLERSVREAFAEIDKSFLDIAAARDMPDGTTALIVILWEDEAKRNLKMLVAHAGDSRAVLCRGDGNECVMQWGLAVSRSLGDLRLKVPREVINSEPDVKIHDLNPAEDRCVILASDGVFDVQTDEQVAGLFAPVVVSSVIRPDVCARKVVRRAYEKLSDDNLTAVCPRLAALMLGSICDRTYRAGELKDQASLAAIANVIQNLVVGSEVTLDPCNTS</sequence>